<sequence length="377" mass="42197">MAFSAWQLLSPVQWARWTWSAVRGGGAPEGEDGGVGGEAEEDSQEESKALGFRSGCKVKKYETQALVLDVCAQDEGALISEIPDIANRDGHATDEEKLASTTSVQKPAGLEKKGEPEDDLEYFECSNVPVPAAKHGVEAGFEKELSKQMDKDGPGAFPVSSDSPLDGICLSASEKAAVLTLIREEIITKEIEANEWKKKYEESRQEVLEMRKIVAEYEKTIAQMIEDEQRTNMTSQKNLQQLTMEKDQALADLNSVERSLSDLFRRYENLKGVLEGFKKNEEALKKCAQDYLNRVKQEEQRYQALKVHAEEKLDKANEEIAQVRTKAKAESAALHAGLRKEQMKVESLERALQQKNQEIEELTKICDELIAKLGRTD</sequence>
<evidence type="ECO:0000313" key="10">
    <source>
        <dbReference type="Ensembl" id="ENSAPLP00000029693.1"/>
    </source>
</evidence>
<evidence type="ECO:0000256" key="2">
    <source>
        <dbReference type="ARBA" id="ARBA00009423"/>
    </source>
</evidence>
<keyword evidence="5 7" id="KW-0175">Coiled coil</keyword>
<feature type="compositionally biased region" description="Basic and acidic residues" evidence="8">
    <location>
        <begin position="87"/>
        <end position="98"/>
    </location>
</feature>
<proteinExistence type="inferred from homology"/>
<evidence type="ECO:0000256" key="6">
    <source>
        <dbReference type="ARBA" id="ARBA00023212"/>
    </source>
</evidence>
<organism evidence="10 11">
    <name type="scientific">Anas platyrhynchos platyrhynchos</name>
    <name type="common">Northern mallard</name>
    <dbReference type="NCBI Taxonomy" id="8840"/>
    <lineage>
        <taxon>Eukaryota</taxon>
        <taxon>Metazoa</taxon>
        <taxon>Chordata</taxon>
        <taxon>Craniata</taxon>
        <taxon>Vertebrata</taxon>
        <taxon>Euteleostomi</taxon>
        <taxon>Archelosauria</taxon>
        <taxon>Archosauria</taxon>
        <taxon>Dinosauria</taxon>
        <taxon>Saurischia</taxon>
        <taxon>Theropoda</taxon>
        <taxon>Coelurosauria</taxon>
        <taxon>Aves</taxon>
        <taxon>Neognathae</taxon>
        <taxon>Galloanserae</taxon>
        <taxon>Anseriformes</taxon>
        <taxon>Anatidae</taxon>
        <taxon>Anatinae</taxon>
        <taxon>Anas</taxon>
    </lineage>
</organism>
<dbReference type="PANTHER" id="PTHR13924">
    <property type="entry name" value="TRANSFORMING ACIDIC COILED-COIL CONTAINING PROTEIN 1/2"/>
    <property type="match status" value="1"/>
</dbReference>
<feature type="compositionally biased region" description="Gly residues" evidence="8">
    <location>
        <begin position="23"/>
        <end position="37"/>
    </location>
</feature>
<keyword evidence="6" id="KW-0206">Cytoskeleton</keyword>
<name>A0A493TUW3_ANAPP</name>
<keyword evidence="4" id="KW-0597">Phosphoprotein</keyword>
<dbReference type="GO" id="GO:0005856">
    <property type="term" value="C:cytoskeleton"/>
    <property type="evidence" value="ECO:0007669"/>
    <property type="project" value="UniProtKB-SubCell"/>
</dbReference>
<feature type="region of interest" description="Disordered" evidence="8">
    <location>
        <begin position="23"/>
        <end position="49"/>
    </location>
</feature>
<evidence type="ECO:0000256" key="7">
    <source>
        <dbReference type="SAM" id="Coils"/>
    </source>
</evidence>
<reference evidence="10" key="3">
    <citation type="submission" date="2025-09" db="UniProtKB">
        <authorList>
            <consortium name="Ensembl"/>
        </authorList>
    </citation>
    <scope>IDENTIFICATION</scope>
</reference>
<dbReference type="InterPro" id="IPR039915">
    <property type="entry name" value="TACC"/>
</dbReference>
<dbReference type="Gene3D" id="1.20.5.1700">
    <property type="match status" value="1"/>
</dbReference>
<feature type="region of interest" description="Disordered" evidence="8">
    <location>
        <begin position="87"/>
        <end position="117"/>
    </location>
</feature>
<reference evidence="10 11" key="1">
    <citation type="submission" date="2017-10" db="EMBL/GenBank/DDBJ databases">
        <title>A new Pekin duck reference genome.</title>
        <authorList>
            <person name="Hou Z.-C."/>
            <person name="Zhou Z.-K."/>
            <person name="Zhu F."/>
            <person name="Hou S.-S."/>
        </authorList>
    </citation>
    <scope>NUCLEOTIDE SEQUENCE [LARGE SCALE GENOMIC DNA]</scope>
</reference>
<dbReference type="Proteomes" id="UP000016666">
    <property type="component" value="Chromosome 23"/>
</dbReference>
<keyword evidence="3" id="KW-0963">Cytoplasm</keyword>
<dbReference type="InterPro" id="IPR007707">
    <property type="entry name" value="TACC_C"/>
</dbReference>
<feature type="coiled-coil region" evidence="7">
    <location>
        <begin position="288"/>
        <end position="372"/>
    </location>
</feature>
<evidence type="ECO:0000256" key="3">
    <source>
        <dbReference type="ARBA" id="ARBA00022490"/>
    </source>
</evidence>
<dbReference type="OMA" id="CTQFMLT"/>
<accession>A0A493TUW3</accession>
<comment type="similarity">
    <text evidence="2">Belongs to the TACC family.</text>
</comment>
<dbReference type="GO" id="GO:0007097">
    <property type="term" value="P:nuclear migration"/>
    <property type="evidence" value="ECO:0007669"/>
    <property type="project" value="TreeGrafter"/>
</dbReference>
<dbReference type="GeneTree" id="ENSGT00940000156991"/>
<keyword evidence="11" id="KW-1185">Reference proteome</keyword>
<evidence type="ECO:0000256" key="5">
    <source>
        <dbReference type="ARBA" id="ARBA00023054"/>
    </source>
</evidence>
<comment type="subcellular location">
    <subcellularLocation>
        <location evidence="1">Cytoplasm</location>
        <location evidence="1">Cytoskeleton</location>
    </subcellularLocation>
</comment>
<dbReference type="Pfam" id="PF05010">
    <property type="entry name" value="TACC_C"/>
    <property type="match status" value="1"/>
</dbReference>
<dbReference type="Ensembl" id="ENSAPLT00000041014.1">
    <property type="protein sequence ID" value="ENSAPLP00000029693.1"/>
    <property type="gene ID" value="ENSAPLG00000014634.2"/>
</dbReference>
<reference evidence="10" key="2">
    <citation type="submission" date="2025-08" db="UniProtKB">
        <authorList>
            <consortium name="Ensembl"/>
        </authorList>
    </citation>
    <scope>IDENTIFICATION</scope>
</reference>
<dbReference type="PANTHER" id="PTHR13924:SF12">
    <property type="entry name" value="TRANSFORMING ACIDIC COILED-COIL-CONTAINING PROTEIN 1"/>
    <property type="match status" value="1"/>
</dbReference>
<dbReference type="AlphaFoldDB" id="A0A493TUW3"/>
<dbReference type="FunFam" id="1.20.5.1700:FF:000001">
    <property type="entry name" value="Transforming acidic coiled-coil-containing protein 1 isoform 2"/>
    <property type="match status" value="1"/>
</dbReference>
<feature type="domain" description="Transforming acidic coiled-coil-containing protein C-terminal" evidence="9">
    <location>
        <begin position="173"/>
        <end position="370"/>
    </location>
</feature>
<evidence type="ECO:0000256" key="1">
    <source>
        <dbReference type="ARBA" id="ARBA00004245"/>
    </source>
</evidence>
<evidence type="ECO:0000313" key="11">
    <source>
        <dbReference type="Proteomes" id="UP000016666"/>
    </source>
</evidence>
<protein>
    <submittedName>
        <fullName evidence="10">Transforming acidic coiled-coil containing protein 1</fullName>
    </submittedName>
</protein>
<dbReference type="GO" id="GO:0021987">
    <property type="term" value="P:cerebral cortex development"/>
    <property type="evidence" value="ECO:0007669"/>
    <property type="project" value="TreeGrafter"/>
</dbReference>
<feature type="coiled-coil region" evidence="7">
    <location>
        <begin position="186"/>
        <end position="259"/>
    </location>
</feature>
<dbReference type="GO" id="GO:0007052">
    <property type="term" value="P:mitotic spindle organization"/>
    <property type="evidence" value="ECO:0007669"/>
    <property type="project" value="InterPro"/>
</dbReference>
<evidence type="ECO:0000256" key="8">
    <source>
        <dbReference type="SAM" id="MobiDB-lite"/>
    </source>
</evidence>
<gene>
    <name evidence="10" type="primary">TACC1</name>
</gene>
<evidence type="ECO:0000256" key="4">
    <source>
        <dbReference type="ARBA" id="ARBA00022553"/>
    </source>
</evidence>
<evidence type="ECO:0000259" key="9">
    <source>
        <dbReference type="Pfam" id="PF05010"/>
    </source>
</evidence>
<dbReference type="GO" id="GO:0005737">
    <property type="term" value="C:cytoplasm"/>
    <property type="evidence" value="ECO:0007669"/>
    <property type="project" value="TreeGrafter"/>
</dbReference>